<dbReference type="AlphaFoldDB" id="A0A0S7BTR1"/>
<dbReference type="InterPro" id="IPR013094">
    <property type="entry name" value="AB_hydrolase_3"/>
</dbReference>
<organism evidence="3">
    <name type="scientific">Flexilinea flocculi</name>
    <dbReference type="NCBI Taxonomy" id="1678840"/>
    <lineage>
        <taxon>Bacteria</taxon>
        <taxon>Bacillati</taxon>
        <taxon>Chloroflexota</taxon>
        <taxon>Anaerolineae</taxon>
        <taxon>Anaerolineales</taxon>
        <taxon>Anaerolineaceae</taxon>
        <taxon>Flexilinea</taxon>
    </lineage>
</organism>
<dbReference type="Pfam" id="PF07859">
    <property type="entry name" value="Abhydrolase_3"/>
    <property type="match status" value="1"/>
</dbReference>
<keyword evidence="1" id="KW-0378">Hydrolase</keyword>
<dbReference type="PANTHER" id="PTHR48081">
    <property type="entry name" value="AB HYDROLASE SUPERFAMILY PROTEIN C4A8.06C"/>
    <property type="match status" value="1"/>
</dbReference>
<dbReference type="GO" id="GO:0016787">
    <property type="term" value="F:hydrolase activity"/>
    <property type="evidence" value="ECO:0007669"/>
    <property type="project" value="UniProtKB-KW"/>
</dbReference>
<protein>
    <submittedName>
        <fullName evidence="3">Acetyl esterase/lipase</fullName>
    </submittedName>
</protein>
<dbReference type="PANTHER" id="PTHR48081:SF8">
    <property type="entry name" value="ALPHA_BETA HYDROLASE FOLD-3 DOMAIN-CONTAINING PROTEIN-RELATED"/>
    <property type="match status" value="1"/>
</dbReference>
<dbReference type="SUPFAM" id="SSF53474">
    <property type="entry name" value="alpha/beta-Hydrolases"/>
    <property type="match status" value="1"/>
</dbReference>
<dbReference type="OrthoDB" id="9815425at2"/>
<feature type="domain" description="Alpha/beta hydrolase fold-3" evidence="2">
    <location>
        <begin position="89"/>
        <end position="289"/>
    </location>
</feature>
<dbReference type="InterPro" id="IPR029058">
    <property type="entry name" value="AB_hydrolase_fold"/>
</dbReference>
<accession>A0A0S7BTR1</accession>
<reference evidence="3" key="1">
    <citation type="journal article" date="2015" name="Genome Announc.">
        <title>Draft Genome Sequence of Anaerolineae Strain TC1, a Novel Isolate from a Methanogenic Wastewater Treatment System.</title>
        <authorList>
            <person name="Matsuura N."/>
            <person name="Tourlousse D.M."/>
            <person name="Sun L."/>
            <person name="Toyonaga M."/>
            <person name="Kuroda K."/>
            <person name="Ohashi A."/>
            <person name="Cruz R."/>
            <person name="Yamaguchi T."/>
            <person name="Sekiguchi Y."/>
        </authorList>
    </citation>
    <scope>NUCLEOTIDE SEQUENCE [LARGE SCALE GENOMIC DNA]</scope>
    <source>
        <strain evidence="3">TC1</strain>
    </source>
</reference>
<name>A0A0S7BTR1_9CHLR</name>
<dbReference type="STRING" id="1678840.ATC1_13223"/>
<dbReference type="EMBL" id="DF968181">
    <property type="protein sequence ID" value="GAP40256.1"/>
    <property type="molecule type" value="Genomic_DNA"/>
</dbReference>
<evidence type="ECO:0000313" key="4">
    <source>
        <dbReference type="Proteomes" id="UP000053370"/>
    </source>
</evidence>
<dbReference type="Proteomes" id="UP000053370">
    <property type="component" value="Unassembled WGS sequence"/>
</dbReference>
<keyword evidence="4" id="KW-1185">Reference proteome</keyword>
<evidence type="ECO:0000313" key="3">
    <source>
        <dbReference type="EMBL" id="GAP40256.1"/>
    </source>
</evidence>
<evidence type="ECO:0000256" key="1">
    <source>
        <dbReference type="ARBA" id="ARBA00022801"/>
    </source>
</evidence>
<evidence type="ECO:0000259" key="2">
    <source>
        <dbReference type="Pfam" id="PF07859"/>
    </source>
</evidence>
<dbReference type="PATRIC" id="fig|1678840.3.peg.1474"/>
<proteinExistence type="predicted"/>
<dbReference type="InterPro" id="IPR050300">
    <property type="entry name" value="GDXG_lipolytic_enzyme"/>
</dbReference>
<dbReference type="RefSeq" id="WP_062279378.1">
    <property type="nucleotide sequence ID" value="NZ_DF968181.1"/>
</dbReference>
<sequence length="318" mass="35758">MSSFKSKLILWSVRNRHLFRYPFRREIVTQDSSIEKFRAECLEGAKKFNRVPENLCVESVEIPGNPPVYAEWIHPIGVSKMPSAGTKAIFYTHGGGYVSGNCMDHRNHVMKFVMDSGISALLYDYRLAPENPFPAAMEDTLTAYRWLLNQGVQSSDVIIVGESAGAGLCLASLLAFRDEGLAMPSAGVALSPWTDLKCTGKSYQKNMYKDISILGSWEVWSKYYYGSNDPENPWISPLYGDLSNLPPIMIVVGDHEILLDDSLSFAEKAKNSGTEVTLRVWKNMVHCFPLFSPLFPEATQAWNEIIQFIRNRLMDAGH</sequence>
<gene>
    <name evidence="3" type="ORF">ATC1_13223</name>
</gene>
<dbReference type="Gene3D" id="3.40.50.1820">
    <property type="entry name" value="alpha/beta hydrolase"/>
    <property type="match status" value="1"/>
</dbReference>